<dbReference type="PANTHER" id="PTHR43806:SF11">
    <property type="entry name" value="CEREVISIN-RELATED"/>
    <property type="match status" value="1"/>
</dbReference>
<name>A0A506XSM1_9MICO</name>
<dbReference type="InterPro" id="IPR036852">
    <property type="entry name" value="Peptidase_S8/S53_dom_sf"/>
</dbReference>
<feature type="transmembrane region" description="Helical" evidence="7">
    <location>
        <begin position="405"/>
        <end position="427"/>
    </location>
</feature>
<accession>A0A506XSM1</accession>
<evidence type="ECO:0000256" key="5">
    <source>
        <dbReference type="PROSITE-ProRule" id="PRU01240"/>
    </source>
</evidence>
<dbReference type="InterPro" id="IPR023827">
    <property type="entry name" value="Peptidase_S8_Asp-AS"/>
</dbReference>
<evidence type="ECO:0000313" key="10">
    <source>
        <dbReference type="Proteomes" id="UP000316252"/>
    </source>
</evidence>
<evidence type="ECO:0000256" key="3">
    <source>
        <dbReference type="ARBA" id="ARBA00022801"/>
    </source>
</evidence>
<keyword evidence="4 5" id="KW-0720">Serine protease</keyword>
<evidence type="ECO:0000256" key="1">
    <source>
        <dbReference type="ARBA" id="ARBA00011073"/>
    </source>
</evidence>
<keyword evidence="7" id="KW-0812">Transmembrane</keyword>
<dbReference type="InterPro" id="IPR022398">
    <property type="entry name" value="Peptidase_S8_His-AS"/>
</dbReference>
<gene>
    <name evidence="9" type="ORF">FJ657_07745</name>
</gene>
<feature type="active site" description="Charge relay system" evidence="5">
    <location>
        <position position="121"/>
    </location>
</feature>
<dbReference type="AlphaFoldDB" id="A0A506XSM1"/>
<evidence type="ECO:0000313" key="9">
    <source>
        <dbReference type="EMBL" id="TPW75754.1"/>
    </source>
</evidence>
<keyword evidence="7" id="KW-0472">Membrane</keyword>
<keyword evidence="2 5" id="KW-0645">Protease</keyword>
<dbReference type="PROSITE" id="PS51892">
    <property type="entry name" value="SUBTILASE"/>
    <property type="match status" value="1"/>
</dbReference>
<dbReference type="OrthoDB" id="9798386at2"/>
<comment type="similarity">
    <text evidence="1 5 6">Belongs to the peptidase S8 family.</text>
</comment>
<dbReference type="PROSITE" id="PS00138">
    <property type="entry name" value="SUBTILASE_SER"/>
    <property type="match status" value="1"/>
</dbReference>
<dbReference type="GO" id="GO:0004252">
    <property type="term" value="F:serine-type endopeptidase activity"/>
    <property type="evidence" value="ECO:0007669"/>
    <property type="project" value="UniProtKB-UniRule"/>
</dbReference>
<sequence length="437" mass="44778">MRSRHEHRHRFRRLSAAGSPRRRLRRAASGVVVLALGLGAALVPAVAAQADDIRSREYWLNDYGIAQAWNTTKGKGQTIAVIDSGVDPTHPDLVGAVVGGKDFSGFGGPTGQPAAGDDNEHGTMVASLAAGRGTGPDSGIIGAAPEASILAVEIGFGSQARNSDQQIADAVTWAVDNGATVINMSFSRNTPDWPESWDKAFLYAMEHDVVIVAAAGNRGSGINSVGAPATMPGVLVVGGVDRSGKSSFDASTQGITIGVSAPSEELVGATPGGGRAIWSGTSGASPIVAGIVALVKAAHPDLDAANVIERVVKTAHDAGTPGVDFLYGYGLVDASAAVSDKVPAVTKNPMGDLADWVRVYRRADGGAVAPATRADRNPPAAVPVPTVPWSPVGTLLPDPRKLSGWGLPAAVLAGLIAVWFALIAGGLRAVRSSRRTR</sequence>
<evidence type="ECO:0000256" key="2">
    <source>
        <dbReference type="ARBA" id="ARBA00022670"/>
    </source>
</evidence>
<dbReference type="PANTHER" id="PTHR43806">
    <property type="entry name" value="PEPTIDASE S8"/>
    <property type="match status" value="1"/>
</dbReference>
<proteinExistence type="inferred from homology"/>
<keyword evidence="10" id="KW-1185">Reference proteome</keyword>
<dbReference type="GO" id="GO:0006508">
    <property type="term" value="P:proteolysis"/>
    <property type="evidence" value="ECO:0007669"/>
    <property type="project" value="UniProtKB-KW"/>
</dbReference>
<evidence type="ECO:0000259" key="8">
    <source>
        <dbReference type="Pfam" id="PF00082"/>
    </source>
</evidence>
<dbReference type="SUPFAM" id="SSF52743">
    <property type="entry name" value="Subtilisin-like"/>
    <property type="match status" value="1"/>
</dbReference>
<dbReference type="RefSeq" id="WP_141163114.1">
    <property type="nucleotide sequence ID" value="NZ_VHQG01000002.1"/>
</dbReference>
<protein>
    <submittedName>
        <fullName evidence="9">S8 family serine peptidase</fullName>
    </submittedName>
</protein>
<dbReference type="EMBL" id="VHQG01000002">
    <property type="protein sequence ID" value="TPW75754.1"/>
    <property type="molecule type" value="Genomic_DNA"/>
</dbReference>
<feature type="domain" description="Peptidase S8/S53" evidence="8">
    <location>
        <begin position="74"/>
        <end position="330"/>
    </location>
</feature>
<evidence type="ECO:0000256" key="6">
    <source>
        <dbReference type="RuleBase" id="RU003355"/>
    </source>
</evidence>
<dbReference type="Gene3D" id="3.40.50.200">
    <property type="entry name" value="Peptidase S8/S53 domain"/>
    <property type="match status" value="1"/>
</dbReference>
<feature type="active site" description="Charge relay system" evidence="5">
    <location>
        <position position="83"/>
    </location>
</feature>
<keyword evidence="3 5" id="KW-0378">Hydrolase</keyword>
<dbReference type="InterPro" id="IPR023828">
    <property type="entry name" value="Peptidase_S8_Ser-AS"/>
</dbReference>
<dbReference type="InterPro" id="IPR015500">
    <property type="entry name" value="Peptidase_S8_subtilisin-rel"/>
</dbReference>
<reference evidence="9 10" key="1">
    <citation type="submission" date="2019-06" db="EMBL/GenBank/DDBJ databases">
        <authorList>
            <person name="Li F."/>
        </authorList>
    </citation>
    <scope>NUCLEOTIDE SEQUENCE [LARGE SCALE GENOMIC DNA]</scope>
    <source>
        <strain evidence="9 10">10F1D-1</strain>
    </source>
</reference>
<dbReference type="PROSITE" id="PS00137">
    <property type="entry name" value="SUBTILASE_HIS"/>
    <property type="match status" value="1"/>
</dbReference>
<dbReference type="PRINTS" id="PR00723">
    <property type="entry name" value="SUBTILISIN"/>
</dbReference>
<evidence type="ECO:0000256" key="4">
    <source>
        <dbReference type="ARBA" id="ARBA00022825"/>
    </source>
</evidence>
<keyword evidence="7" id="KW-1133">Transmembrane helix</keyword>
<dbReference type="Proteomes" id="UP000316252">
    <property type="component" value="Unassembled WGS sequence"/>
</dbReference>
<organism evidence="9 10">
    <name type="scientific">Schumannella soli</name>
    <dbReference type="NCBI Taxonomy" id="2590779"/>
    <lineage>
        <taxon>Bacteria</taxon>
        <taxon>Bacillati</taxon>
        <taxon>Actinomycetota</taxon>
        <taxon>Actinomycetes</taxon>
        <taxon>Micrococcales</taxon>
        <taxon>Microbacteriaceae</taxon>
        <taxon>Schumannella</taxon>
    </lineage>
</organism>
<evidence type="ECO:0000256" key="7">
    <source>
        <dbReference type="SAM" id="Phobius"/>
    </source>
</evidence>
<dbReference type="PROSITE" id="PS00136">
    <property type="entry name" value="SUBTILASE_ASP"/>
    <property type="match status" value="1"/>
</dbReference>
<dbReference type="InterPro" id="IPR000209">
    <property type="entry name" value="Peptidase_S8/S53_dom"/>
</dbReference>
<dbReference type="Pfam" id="PF00082">
    <property type="entry name" value="Peptidase_S8"/>
    <property type="match status" value="1"/>
</dbReference>
<comment type="caution">
    <text evidence="9">The sequence shown here is derived from an EMBL/GenBank/DDBJ whole genome shotgun (WGS) entry which is preliminary data.</text>
</comment>
<dbReference type="InterPro" id="IPR050131">
    <property type="entry name" value="Peptidase_S8_subtilisin-like"/>
</dbReference>
<feature type="active site" description="Charge relay system" evidence="5">
    <location>
        <position position="282"/>
    </location>
</feature>